<protein>
    <submittedName>
        <fullName evidence="1">Uncharacterized protein</fullName>
    </submittedName>
</protein>
<reference evidence="1 2" key="1">
    <citation type="submission" date="2024-06" db="EMBL/GenBank/DDBJ databases">
        <title>A chromosome-level genome assembly of beet webworm, Loxostege sticticalis.</title>
        <authorList>
            <person name="Zhang Y."/>
        </authorList>
    </citation>
    <scope>NUCLEOTIDE SEQUENCE [LARGE SCALE GENOMIC DNA]</scope>
    <source>
        <strain evidence="1">AQ026</strain>
        <tissue evidence="1">Whole body</tissue>
    </source>
</reference>
<accession>A0ABR3ILD1</accession>
<name>A0ABR3ILD1_LOXSC</name>
<sequence>MSDTEDLFNFVPRESNIVQKQGIKTLGLETASRKRTRSEQTIYSYIKKPVKRGSKIIKIEIYDSEQFLKAEDSICSCTAEVCVQHVVRSMIIDDIYNAVKDVINKIQDEFITESNSM</sequence>
<dbReference type="EMBL" id="JBEUOH010000002">
    <property type="protein sequence ID" value="KAL0901872.1"/>
    <property type="molecule type" value="Genomic_DNA"/>
</dbReference>
<evidence type="ECO:0000313" key="2">
    <source>
        <dbReference type="Proteomes" id="UP001549920"/>
    </source>
</evidence>
<proteinExistence type="predicted"/>
<keyword evidence="2" id="KW-1185">Reference proteome</keyword>
<gene>
    <name evidence="1" type="ORF">ABMA27_007027</name>
</gene>
<organism evidence="1 2">
    <name type="scientific">Loxostege sticticalis</name>
    <name type="common">Beet webworm moth</name>
    <dbReference type="NCBI Taxonomy" id="481309"/>
    <lineage>
        <taxon>Eukaryota</taxon>
        <taxon>Metazoa</taxon>
        <taxon>Ecdysozoa</taxon>
        <taxon>Arthropoda</taxon>
        <taxon>Hexapoda</taxon>
        <taxon>Insecta</taxon>
        <taxon>Pterygota</taxon>
        <taxon>Neoptera</taxon>
        <taxon>Endopterygota</taxon>
        <taxon>Lepidoptera</taxon>
        <taxon>Glossata</taxon>
        <taxon>Ditrysia</taxon>
        <taxon>Pyraloidea</taxon>
        <taxon>Crambidae</taxon>
        <taxon>Pyraustinae</taxon>
        <taxon>Loxostege</taxon>
    </lineage>
</organism>
<dbReference type="Proteomes" id="UP001549920">
    <property type="component" value="Unassembled WGS sequence"/>
</dbReference>
<evidence type="ECO:0000313" key="1">
    <source>
        <dbReference type="EMBL" id="KAL0901872.1"/>
    </source>
</evidence>
<comment type="caution">
    <text evidence="1">The sequence shown here is derived from an EMBL/GenBank/DDBJ whole genome shotgun (WGS) entry which is preliminary data.</text>
</comment>